<dbReference type="InterPro" id="IPR051453">
    <property type="entry name" value="MBL_Glyoxalase_II"/>
</dbReference>
<dbReference type="Gene3D" id="3.60.15.10">
    <property type="entry name" value="Ribonuclease Z/Hydroxyacylglutathione hydrolase-like"/>
    <property type="match status" value="1"/>
</dbReference>
<feature type="region of interest" description="Disordered" evidence="1">
    <location>
        <begin position="123"/>
        <end position="142"/>
    </location>
</feature>
<dbReference type="CDD" id="cd06262">
    <property type="entry name" value="metallo-hydrolase-like_MBL-fold"/>
    <property type="match status" value="1"/>
</dbReference>
<evidence type="ECO:0000256" key="1">
    <source>
        <dbReference type="SAM" id="MobiDB-lite"/>
    </source>
</evidence>
<evidence type="ECO:0000259" key="2">
    <source>
        <dbReference type="SMART" id="SM00849"/>
    </source>
</evidence>
<feature type="domain" description="Metallo-beta-lactamase" evidence="2">
    <location>
        <begin position="25"/>
        <end position="140"/>
    </location>
</feature>
<protein>
    <submittedName>
        <fullName evidence="3">Zn-dependent hydrolase</fullName>
    </submittedName>
</protein>
<accession>A0A378URS8</accession>
<reference evidence="3 4" key="1">
    <citation type="submission" date="2018-06" db="EMBL/GenBank/DDBJ databases">
        <authorList>
            <consortium name="Pathogen Informatics"/>
            <person name="Doyle S."/>
        </authorList>
    </citation>
    <scope>NUCLEOTIDE SEQUENCE [LARGE SCALE GENOMIC DNA]</scope>
    <source>
        <strain evidence="3 4">NCTC1542</strain>
    </source>
</reference>
<dbReference type="Pfam" id="PF00753">
    <property type="entry name" value="Lactamase_B"/>
    <property type="match status" value="1"/>
</dbReference>
<dbReference type="InterPro" id="IPR001279">
    <property type="entry name" value="Metallo-B-lactamas"/>
</dbReference>
<dbReference type="Proteomes" id="UP000255389">
    <property type="component" value="Unassembled WGS sequence"/>
</dbReference>
<evidence type="ECO:0000313" key="3">
    <source>
        <dbReference type="EMBL" id="STZ87666.1"/>
    </source>
</evidence>
<name>A0A378URS8_MYCFO</name>
<sequence length="142" mass="15308">MSASNIQRVVTSGKFELDGGSWDVDNNIWIVGDDNDVVVFDAAHTAAPIIEAVNGRNVVAVVCTHGHNDHITVAPELGKALDAPVLLHPADEMLWRMTHPDNEFRTVDDGQVLRAGGIELHALHTPGHSPARSAGRSPNWAR</sequence>
<keyword evidence="3" id="KW-0378">Hydrolase</keyword>
<dbReference type="SMART" id="SM00849">
    <property type="entry name" value="Lactamase_B"/>
    <property type="match status" value="1"/>
</dbReference>
<organism evidence="3 4">
    <name type="scientific">Mycolicibacterium fortuitum</name>
    <name type="common">Mycobacterium fortuitum</name>
    <dbReference type="NCBI Taxonomy" id="1766"/>
    <lineage>
        <taxon>Bacteria</taxon>
        <taxon>Bacillati</taxon>
        <taxon>Actinomycetota</taxon>
        <taxon>Actinomycetes</taxon>
        <taxon>Mycobacteriales</taxon>
        <taxon>Mycobacteriaceae</taxon>
        <taxon>Mycolicibacterium</taxon>
    </lineage>
</organism>
<proteinExistence type="predicted"/>
<dbReference type="EMBL" id="UGQY01000002">
    <property type="protein sequence ID" value="STZ87666.1"/>
    <property type="molecule type" value="Genomic_DNA"/>
</dbReference>
<dbReference type="SUPFAM" id="SSF56281">
    <property type="entry name" value="Metallo-hydrolase/oxidoreductase"/>
    <property type="match status" value="1"/>
</dbReference>
<evidence type="ECO:0000313" key="4">
    <source>
        <dbReference type="Proteomes" id="UP000255389"/>
    </source>
</evidence>
<dbReference type="InterPro" id="IPR036866">
    <property type="entry name" value="RibonucZ/Hydroxyglut_hydro"/>
</dbReference>
<dbReference type="GO" id="GO:0016787">
    <property type="term" value="F:hydrolase activity"/>
    <property type="evidence" value="ECO:0007669"/>
    <property type="project" value="UniProtKB-KW"/>
</dbReference>
<dbReference type="PANTHER" id="PTHR46233">
    <property type="entry name" value="HYDROXYACYLGLUTATHIONE HYDROLASE GLOC"/>
    <property type="match status" value="1"/>
</dbReference>
<dbReference type="PANTHER" id="PTHR46233:SF4">
    <property type="entry name" value="METALLO-BETA-LACTAMASE DOMAIN-CONTAINING PROTEIN"/>
    <property type="match status" value="1"/>
</dbReference>
<gene>
    <name evidence="3" type="ORF">NCTC1542_02436</name>
</gene>
<dbReference type="AlphaFoldDB" id="A0A378URS8"/>